<comment type="similarity">
    <text evidence="1">Belongs to the UPF0310 family.</text>
</comment>
<evidence type="ECO:0000313" key="6">
    <source>
        <dbReference type="Proteomes" id="UP000184069"/>
    </source>
</evidence>
<accession>A0A1M6XJ58</accession>
<dbReference type="AlphaFoldDB" id="A0A1M6XJ58"/>
<dbReference type="OrthoDB" id="9793567at2"/>
<dbReference type="Pfam" id="PF01878">
    <property type="entry name" value="EVE"/>
    <property type="match status" value="1"/>
</dbReference>
<dbReference type="RefSeq" id="WP_066699747.1">
    <property type="nucleotide sequence ID" value="NZ_FRBM01000002.1"/>
</dbReference>
<dbReference type="NCBIfam" id="NF002616">
    <property type="entry name" value="PRK02268.1-2"/>
    <property type="match status" value="1"/>
</dbReference>
<name>A0A1M6XJ58_9FLAO</name>
<protein>
    <recommendedName>
        <fullName evidence="1">UPF0310 protein BBH99_13660</fullName>
    </recommendedName>
</protein>
<dbReference type="EMBL" id="MAYF01000343">
    <property type="protein sequence ID" value="OCA71842.1"/>
    <property type="molecule type" value="Genomic_DNA"/>
</dbReference>
<dbReference type="InterPro" id="IPR022996">
    <property type="entry name" value="UPF0310"/>
</dbReference>
<dbReference type="Gene3D" id="3.10.590.10">
    <property type="entry name" value="ph1033 like domains"/>
    <property type="match status" value="1"/>
</dbReference>
<sequence length="137" mass="16293">MIRYWMASVSKEHTERGVEGSFIQVCHGKKTPLQRMKKGDYIIVYSSKIKMNSPEKLQSFTAIGKIMDEEVYSFQMTETFIPFRRNIEFYDCKECSIIPLIDQLDFIENKKFWGYPFRYGHFEISEKDFNLIASKMI</sequence>
<dbReference type="Proteomes" id="UP000093508">
    <property type="component" value="Unassembled WGS sequence"/>
</dbReference>
<reference evidence="3 5" key="1">
    <citation type="submission" date="2016-07" db="EMBL/GenBank/DDBJ databases">
        <authorList>
            <person name="Jeong J.-J."/>
            <person name="Kim D.W."/>
            <person name="Sang M.K."/>
            <person name="Choi I.-G."/>
            <person name="Kim K.D."/>
        </authorList>
    </citation>
    <scope>NUCLEOTIDE SEQUENCE [LARGE SCALE GENOMIC DNA]</scope>
    <source>
        <strain evidence="3 5">C-26</strain>
    </source>
</reference>
<gene>
    <name evidence="3" type="ORF">BBH99_13660</name>
    <name evidence="4" type="ORF">SAMN05444407_10294</name>
</gene>
<evidence type="ECO:0000313" key="4">
    <source>
        <dbReference type="EMBL" id="SHL05997.1"/>
    </source>
</evidence>
<organism evidence="4 6">
    <name type="scientific">Chryseobacterium contaminans</name>
    <dbReference type="NCBI Taxonomy" id="1423959"/>
    <lineage>
        <taxon>Bacteria</taxon>
        <taxon>Pseudomonadati</taxon>
        <taxon>Bacteroidota</taxon>
        <taxon>Flavobacteriia</taxon>
        <taxon>Flavobacteriales</taxon>
        <taxon>Weeksellaceae</taxon>
        <taxon>Chryseobacterium group</taxon>
        <taxon>Chryseobacterium</taxon>
    </lineage>
</organism>
<dbReference type="CDD" id="cd21132">
    <property type="entry name" value="EVE-like"/>
    <property type="match status" value="1"/>
</dbReference>
<feature type="domain" description="EVE" evidence="2">
    <location>
        <begin position="3"/>
        <end position="134"/>
    </location>
</feature>
<keyword evidence="5" id="KW-1185">Reference proteome</keyword>
<proteinExistence type="inferred from homology"/>
<dbReference type="STRING" id="1423959.SAMN05444407_10294"/>
<dbReference type="SUPFAM" id="SSF88697">
    <property type="entry name" value="PUA domain-like"/>
    <property type="match status" value="1"/>
</dbReference>
<dbReference type="InterPro" id="IPR002740">
    <property type="entry name" value="EVE_domain"/>
</dbReference>
<evidence type="ECO:0000313" key="5">
    <source>
        <dbReference type="Proteomes" id="UP000093508"/>
    </source>
</evidence>
<reference evidence="4 6" key="2">
    <citation type="submission" date="2016-11" db="EMBL/GenBank/DDBJ databases">
        <authorList>
            <person name="Jaros S."/>
            <person name="Januszkiewicz K."/>
            <person name="Wedrychowicz H."/>
        </authorList>
    </citation>
    <scope>NUCLEOTIDE SEQUENCE [LARGE SCALE GENOMIC DNA]</scope>
    <source>
        <strain evidence="4 6">DSM 27621</strain>
    </source>
</reference>
<evidence type="ECO:0000259" key="2">
    <source>
        <dbReference type="Pfam" id="PF01878"/>
    </source>
</evidence>
<dbReference type="HAMAP" id="MF_00771">
    <property type="entry name" value="UPF0310"/>
    <property type="match status" value="1"/>
</dbReference>
<evidence type="ECO:0000313" key="3">
    <source>
        <dbReference type="EMBL" id="OCA71842.1"/>
    </source>
</evidence>
<dbReference type="EMBL" id="FRBM01000002">
    <property type="protein sequence ID" value="SHL05997.1"/>
    <property type="molecule type" value="Genomic_DNA"/>
</dbReference>
<dbReference type="Proteomes" id="UP000184069">
    <property type="component" value="Unassembled WGS sequence"/>
</dbReference>
<dbReference type="InterPro" id="IPR015947">
    <property type="entry name" value="PUA-like_sf"/>
</dbReference>
<evidence type="ECO:0000256" key="1">
    <source>
        <dbReference type="HAMAP-Rule" id="MF_00771"/>
    </source>
</evidence>